<evidence type="ECO:0000256" key="1">
    <source>
        <dbReference type="ARBA" id="ARBA00022723"/>
    </source>
</evidence>
<dbReference type="PROSITE" id="PS50188">
    <property type="entry name" value="B302_SPRY"/>
    <property type="match status" value="1"/>
</dbReference>
<dbReference type="SUPFAM" id="SSF49899">
    <property type="entry name" value="Concanavalin A-like lectins/glucanases"/>
    <property type="match status" value="1"/>
</dbReference>
<keyword evidence="6" id="KW-1185">Reference proteome</keyword>
<dbReference type="InterPro" id="IPR003877">
    <property type="entry name" value="SPRY_dom"/>
</dbReference>
<dbReference type="InterPro" id="IPR001870">
    <property type="entry name" value="B30.2/SPRY"/>
</dbReference>
<dbReference type="Pfam" id="PF13765">
    <property type="entry name" value="PRY"/>
    <property type="match status" value="1"/>
</dbReference>
<dbReference type="AlphaFoldDB" id="A0ABD0PLV6"/>
<evidence type="ECO:0000313" key="5">
    <source>
        <dbReference type="EMBL" id="KAL0175039.1"/>
    </source>
</evidence>
<dbReference type="CDD" id="cd16040">
    <property type="entry name" value="SPRY_PRY_SNTX"/>
    <property type="match status" value="1"/>
</dbReference>
<gene>
    <name evidence="5" type="ORF">M9458_031007</name>
</gene>
<dbReference type="GO" id="GO:0005737">
    <property type="term" value="C:cytoplasm"/>
    <property type="evidence" value="ECO:0007669"/>
    <property type="project" value="UniProtKB-ARBA"/>
</dbReference>
<dbReference type="PRINTS" id="PR01407">
    <property type="entry name" value="BUTYPHLNCDUF"/>
</dbReference>
<accession>A0ABD0PLV6</accession>
<dbReference type="Gene3D" id="2.60.120.920">
    <property type="match status" value="1"/>
</dbReference>
<dbReference type="Proteomes" id="UP001529510">
    <property type="component" value="Unassembled WGS sequence"/>
</dbReference>
<dbReference type="SMART" id="SM00449">
    <property type="entry name" value="SPRY"/>
    <property type="match status" value="1"/>
</dbReference>
<dbReference type="InterPro" id="IPR051051">
    <property type="entry name" value="E3_ubiq-ligase_TRIM/RNF"/>
</dbReference>
<keyword evidence="2" id="KW-0863">Zinc-finger</keyword>
<dbReference type="PANTHER" id="PTHR25465:SF5">
    <property type="entry name" value="E3 UBIQUITIN_ISG15 LIGASE TRIM25-RELATED"/>
    <property type="match status" value="1"/>
</dbReference>
<dbReference type="SMART" id="SM00589">
    <property type="entry name" value="PRY"/>
    <property type="match status" value="1"/>
</dbReference>
<reference evidence="5 6" key="1">
    <citation type="submission" date="2024-05" db="EMBL/GenBank/DDBJ databases">
        <title>Genome sequencing and assembly of Indian major carp, Cirrhinus mrigala (Hamilton, 1822).</title>
        <authorList>
            <person name="Mohindra V."/>
            <person name="Chowdhury L.M."/>
            <person name="Lal K."/>
            <person name="Jena J.K."/>
        </authorList>
    </citation>
    <scope>NUCLEOTIDE SEQUENCE [LARGE SCALE GENOMIC DNA]</scope>
    <source>
        <strain evidence="5">CM1030</strain>
        <tissue evidence="5">Blood</tissue>
    </source>
</reference>
<dbReference type="InterPro" id="IPR003879">
    <property type="entry name" value="Butyrophylin_SPRY"/>
</dbReference>
<dbReference type="InterPro" id="IPR043136">
    <property type="entry name" value="B30.2/SPRY_sf"/>
</dbReference>
<keyword evidence="3" id="KW-0862">Zinc</keyword>
<evidence type="ECO:0000256" key="2">
    <source>
        <dbReference type="ARBA" id="ARBA00022771"/>
    </source>
</evidence>
<organism evidence="5 6">
    <name type="scientific">Cirrhinus mrigala</name>
    <name type="common">Mrigala</name>
    <dbReference type="NCBI Taxonomy" id="683832"/>
    <lineage>
        <taxon>Eukaryota</taxon>
        <taxon>Metazoa</taxon>
        <taxon>Chordata</taxon>
        <taxon>Craniata</taxon>
        <taxon>Vertebrata</taxon>
        <taxon>Euteleostomi</taxon>
        <taxon>Actinopterygii</taxon>
        <taxon>Neopterygii</taxon>
        <taxon>Teleostei</taxon>
        <taxon>Ostariophysi</taxon>
        <taxon>Cypriniformes</taxon>
        <taxon>Cyprinidae</taxon>
        <taxon>Labeoninae</taxon>
        <taxon>Labeonini</taxon>
        <taxon>Cirrhinus</taxon>
    </lineage>
</organism>
<feature type="domain" description="B30.2/SPRY" evidence="4">
    <location>
        <begin position="1"/>
        <end position="170"/>
    </location>
</feature>
<dbReference type="InterPro" id="IPR013320">
    <property type="entry name" value="ConA-like_dom_sf"/>
</dbReference>
<evidence type="ECO:0000313" key="6">
    <source>
        <dbReference type="Proteomes" id="UP001529510"/>
    </source>
</evidence>
<evidence type="ECO:0000259" key="4">
    <source>
        <dbReference type="PROSITE" id="PS50188"/>
    </source>
</evidence>
<dbReference type="GO" id="GO:0008270">
    <property type="term" value="F:zinc ion binding"/>
    <property type="evidence" value="ECO:0007669"/>
    <property type="project" value="UniProtKB-KW"/>
</dbReference>
<evidence type="ECO:0000256" key="3">
    <source>
        <dbReference type="ARBA" id="ARBA00022833"/>
    </source>
</evidence>
<name>A0ABD0PLV6_CIRMR</name>
<keyword evidence="1" id="KW-0479">Metal-binding</keyword>
<dbReference type="PANTHER" id="PTHR25465">
    <property type="entry name" value="B-BOX DOMAIN CONTAINING"/>
    <property type="match status" value="1"/>
</dbReference>
<dbReference type="InterPro" id="IPR006574">
    <property type="entry name" value="PRY"/>
</dbReference>
<protein>
    <recommendedName>
        <fullName evidence="4">B30.2/SPRY domain-containing protein</fullName>
    </recommendedName>
</protein>
<feature type="non-terminal residue" evidence="5">
    <location>
        <position position="1"/>
    </location>
</feature>
<dbReference type="EMBL" id="JAMKFB020000015">
    <property type="protein sequence ID" value="KAL0175039.1"/>
    <property type="molecule type" value="Genomic_DNA"/>
</dbReference>
<proteinExistence type="predicted"/>
<dbReference type="Pfam" id="PF00622">
    <property type="entry name" value="SPRY"/>
    <property type="match status" value="1"/>
</dbReference>
<sequence length="170" mass="19697">FCHLNLDLNTAHKNIKLSEGNRTISCSTVAQQYPDHPERFDQFTYIMCREGLCGRCYWEVECSGNNWAVAVCYKGFGRKGDSDDCMLGFNKLSWRLSHKFYTHNEKKVSIPALPSFRIGVYLDHRAGTLCFYSISDTMTLLQRVQTTFTEPLYPAFYTYRTSSVRIIEQN</sequence>
<comment type="caution">
    <text evidence="5">The sequence shown here is derived from an EMBL/GenBank/DDBJ whole genome shotgun (WGS) entry which is preliminary data.</text>
</comment>